<dbReference type="AlphaFoldDB" id="A0A560J9J0"/>
<proteinExistence type="predicted"/>
<dbReference type="EMBL" id="VITW01000014">
    <property type="protein sequence ID" value="TWB67667.1"/>
    <property type="molecule type" value="Genomic_DNA"/>
</dbReference>
<feature type="region of interest" description="Disordered" evidence="1">
    <location>
        <begin position="120"/>
        <end position="219"/>
    </location>
</feature>
<reference evidence="2 3" key="1">
    <citation type="submission" date="2019-06" db="EMBL/GenBank/DDBJ databases">
        <title>Genomic Encyclopedia of Type Strains, Phase IV (KMG-V): Genome sequencing to study the core and pangenomes of soil and plant-associated prokaryotes.</title>
        <authorList>
            <person name="Whitman W."/>
        </authorList>
    </citation>
    <scope>NUCLEOTIDE SEQUENCE [LARGE SCALE GENOMIC DNA]</scope>
    <source>
        <strain evidence="2 3">BR 10556</strain>
    </source>
</reference>
<feature type="compositionally biased region" description="Basic and acidic residues" evidence="1">
    <location>
        <begin position="199"/>
        <end position="210"/>
    </location>
</feature>
<feature type="compositionally biased region" description="Basic residues" evidence="1">
    <location>
        <begin position="35"/>
        <end position="53"/>
    </location>
</feature>
<evidence type="ECO:0000256" key="1">
    <source>
        <dbReference type="SAM" id="MobiDB-lite"/>
    </source>
</evidence>
<feature type="compositionally biased region" description="Basic residues" evidence="1">
    <location>
        <begin position="188"/>
        <end position="198"/>
    </location>
</feature>
<feature type="region of interest" description="Disordered" evidence="1">
    <location>
        <begin position="33"/>
        <end position="53"/>
    </location>
</feature>
<evidence type="ECO:0000313" key="2">
    <source>
        <dbReference type="EMBL" id="TWB67667.1"/>
    </source>
</evidence>
<protein>
    <submittedName>
        <fullName evidence="2">Uncharacterized protein</fullName>
    </submittedName>
</protein>
<name>A0A560J9J0_9BRAD</name>
<accession>A0A560J9J0</accession>
<comment type="caution">
    <text evidence="2">The sequence shown here is derived from an EMBL/GenBank/DDBJ whole genome shotgun (WGS) entry which is preliminary data.</text>
</comment>
<dbReference type="Proteomes" id="UP000315914">
    <property type="component" value="Unassembled WGS sequence"/>
</dbReference>
<organism evidence="2 3">
    <name type="scientific">Bradyrhizobium sacchari</name>
    <dbReference type="NCBI Taxonomy" id="1399419"/>
    <lineage>
        <taxon>Bacteria</taxon>
        <taxon>Pseudomonadati</taxon>
        <taxon>Pseudomonadota</taxon>
        <taxon>Alphaproteobacteria</taxon>
        <taxon>Hyphomicrobiales</taxon>
        <taxon>Nitrobacteraceae</taxon>
        <taxon>Bradyrhizobium</taxon>
    </lineage>
</organism>
<keyword evidence="3" id="KW-1185">Reference proteome</keyword>
<sequence>MSCPNNIGHSFAVLSMNCPTFLIPRIILPACSGRAPRRPAQGRRPRASGSVHRRLRKRGFRLRESRNVLRSFAQPRLPARSRHRRCDGDPRLTVFFIDWRRAGHLVERRAQGLAHRLTSAAPSRPAVGPNIAATATGSRRAPSLPSPMRLASPPASNLLYLPKQRGFSGDNEHQHTTRNAARNSWDRRRSRRRPCHPRPRTDLGEDDQNRRRLSRGRWA</sequence>
<evidence type="ECO:0000313" key="3">
    <source>
        <dbReference type="Proteomes" id="UP000315914"/>
    </source>
</evidence>
<gene>
    <name evidence="2" type="ORF">FBZ95_1145</name>
</gene>